<sequence length="156" mass="17373">MKKLIMPTAHYEVAEIQLSYKLKVKRSDRPKVGHAHDAYKILKQCWDADKIDFIEEFKILLLDTNNNVIGIFEVSSGGTSTTTADPRLIFAAALKANAKGIILAHNHPSGDWMPSHNDKAMTRLLVEAGALLMIPVLDHVIVTREGYYSFANEGLL</sequence>
<evidence type="ECO:0000259" key="6">
    <source>
        <dbReference type="PROSITE" id="PS50249"/>
    </source>
</evidence>
<evidence type="ECO:0000313" key="8">
    <source>
        <dbReference type="Proteomes" id="UP000002774"/>
    </source>
</evidence>
<feature type="domain" description="MPN" evidence="6">
    <location>
        <begin position="31"/>
        <end position="156"/>
    </location>
</feature>
<evidence type="ECO:0000256" key="3">
    <source>
        <dbReference type="ARBA" id="ARBA00022801"/>
    </source>
</evidence>
<dbReference type="GO" id="GO:0008237">
    <property type="term" value="F:metallopeptidase activity"/>
    <property type="evidence" value="ECO:0007669"/>
    <property type="project" value="UniProtKB-KW"/>
</dbReference>
<dbReference type="PROSITE" id="PS01302">
    <property type="entry name" value="UPF0758"/>
    <property type="match status" value="1"/>
</dbReference>
<dbReference type="GO" id="GO:0006508">
    <property type="term" value="P:proteolysis"/>
    <property type="evidence" value="ECO:0007669"/>
    <property type="project" value="UniProtKB-KW"/>
</dbReference>
<accession>H1YBW9</accession>
<keyword evidence="1" id="KW-0645">Protease</keyword>
<dbReference type="Pfam" id="PF04002">
    <property type="entry name" value="RadC"/>
    <property type="match status" value="1"/>
</dbReference>
<dbReference type="InterPro" id="IPR037518">
    <property type="entry name" value="MPN"/>
</dbReference>
<dbReference type="GO" id="GO:0046872">
    <property type="term" value="F:metal ion binding"/>
    <property type="evidence" value="ECO:0007669"/>
    <property type="project" value="UniProtKB-KW"/>
</dbReference>
<evidence type="ECO:0000256" key="4">
    <source>
        <dbReference type="ARBA" id="ARBA00022833"/>
    </source>
</evidence>
<dbReference type="PANTHER" id="PTHR30471:SF3">
    <property type="entry name" value="UPF0758 PROTEIN YEES-RELATED"/>
    <property type="match status" value="1"/>
</dbReference>
<name>H1YBW9_9SPHI</name>
<keyword evidence="3" id="KW-0378">Hydrolase</keyword>
<dbReference type="CDD" id="cd08071">
    <property type="entry name" value="MPN_DUF2466"/>
    <property type="match status" value="1"/>
</dbReference>
<dbReference type="Gene3D" id="3.40.140.10">
    <property type="entry name" value="Cytidine Deaminase, domain 2"/>
    <property type="match status" value="1"/>
</dbReference>
<dbReference type="EMBL" id="CM001403">
    <property type="protein sequence ID" value="EHQ27047.1"/>
    <property type="molecule type" value="Genomic_DNA"/>
</dbReference>
<organism evidence="7 8">
    <name type="scientific">Mucilaginibacter paludis DSM 18603</name>
    <dbReference type="NCBI Taxonomy" id="714943"/>
    <lineage>
        <taxon>Bacteria</taxon>
        <taxon>Pseudomonadati</taxon>
        <taxon>Bacteroidota</taxon>
        <taxon>Sphingobacteriia</taxon>
        <taxon>Sphingobacteriales</taxon>
        <taxon>Sphingobacteriaceae</taxon>
        <taxon>Mucilaginibacter</taxon>
    </lineage>
</organism>
<evidence type="ECO:0000256" key="5">
    <source>
        <dbReference type="ARBA" id="ARBA00023049"/>
    </source>
</evidence>
<dbReference type="InterPro" id="IPR020891">
    <property type="entry name" value="UPF0758_CS"/>
</dbReference>
<dbReference type="OrthoDB" id="9804482at2"/>
<dbReference type="AlphaFoldDB" id="H1YBW9"/>
<keyword evidence="4" id="KW-0862">Zinc</keyword>
<protein>
    <submittedName>
        <fullName evidence="7">DNA repair protein RadC</fullName>
    </submittedName>
</protein>
<keyword evidence="2" id="KW-0479">Metal-binding</keyword>
<reference evidence="7" key="1">
    <citation type="submission" date="2011-09" db="EMBL/GenBank/DDBJ databases">
        <title>The permanent draft genome of Mucilaginibacter paludis DSM 18603.</title>
        <authorList>
            <consortium name="US DOE Joint Genome Institute (JGI-PGF)"/>
            <person name="Lucas S."/>
            <person name="Han J."/>
            <person name="Lapidus A."/>
            <person name="Bruce D."/>
            <person name="Goodwin L."/>
            <person name="Pitluck S."/>
            <person name="Peters L."/>
            <person name="Kyrpides N."/>
            <person name="Mavromatis K."/>
            <person name="Ivanova N."/>
            <person name="Mikhailova N."/>
            <person name="Held B."/>
            <person name="Detter J.C."/>
            <person name="Tapia R."/>
            <person name="Han C."/>
            <person name="Land M."/>
            <person name="Hauser L."/>
            <person name="Markowitz V."/>
            <person name="Cheng J.-F."/>
            <person name="Hugenholtz P."/>
            <person name="Woyke T."/>
            <person name="Wu D."/>
            <person name="Tindall B."/>
            <person name="Brambilla E."/>
            <person name="Klenk H.-P."/>
            <person name="Eisen J.A."/>
        </authorList>
    </citation>
    <scope>NUCLEOTIDE SEQUENCE [LARGE SCALE GENOMIC DNA]</scope>
    <source>
        <strain evidence="7">DSM 18603</strain>
    </source>
</reference>
<dbReference type="STRING" id="714943.Mucpa_2939"/>
<evidence type="ECO:0000256" key="2">
    <source>
        <dbReference type="ARBA" id="ARBA00022723"/>
    </source>
</evidence>
<dbReference type="PROSITE" id="PS50249">
    <property type="entry name" value="MPN"/>
    <property type="match status" value="1"/>
</dbReference>
<gene>
    <name evidence="7" type="ORF">Mucpa_2939</name>
</gene>
<dbReference type="eggNOG" id="COG2003">
    <property type="taxonomic scope" value="Bacteria"/>
</dbReference>
<dbReference type="Proteomes" id="UP000002774">
    <property type="component" value="Chromosome"/>
</dbReference>
<evidence type="ECO:0000313" key="7">
    <source>
        <dbReference type="EMBL" id="EHQ27047.1"/>
    </source>
</evidence>
<evidence type="ECO:0000256" key="1">
    <source>
        <dbReference type="ARBA" id="ARBA00022670"/>
    </source>
</evidence>
<dbReference type="PANTHER" id="PTHR30471">
    <property type="entry name" value="DNA REPAIR PROTEIN RADC"/>
    <property type="match status" value="1"/>
</dbReference>
<keyword evidence="5" id="KW-0482">Metalloprotease</keyword>
<proteinExistence type="predicted"/>
<dbReference type="InterPro" id="IPR001405">
    <property type="entry name" value="UPF0758"/>
</dbReference>
<keyword evidence="8" id="KW-1185">Reference proteome</keyword>
<dbReference type="RefSeq" id="WP_008507329.1">
    <property type="nucleotide sequence ID" value="NZ_CM001403.1"/>
</dbReference>
<dbReference type="HOGENOM" id="CLU_073529_3_0_10"/>
<dbReference type="InterPro" id="IPR025657">
    <property type="entry name" value="RadC_JAB"/>
</dbReference>